<dbReference type="PANTHER" id="PTHR46719:SF7">
    <property type="entry name" value="RING-H2 FINGER PROTEIN ATL71-RELATED"/>
    <property type="match status" value="1"/>
</dbReference>
<keyword evidence="5" id="KW-1185">Reference proteome</keyword>
<sequence>MCLRNNRSLSSLQNQLRNPIKKKIQLPTAKSTYPVDYNGHIYFIGIAAGVIMFIITIAISSIYCTRVPDPPRQNNGTSGEANNHPGDIEVGLDEATLESYPKLLYSEAKLQTKHTTSDGTCCSICLADYKSTDVTRLLPDCGHLFHQKCVDPWLLQHPTCPICRASPLPICPSYHFHVKSTDRRCGLV</sequence>
<dbReference type="EMBL" id="JAJJMA010080965">
    <property type="protein sequence ID" value="MCL7028555.1"/>
    <property type="molecule type" value="Genomic_DNA"/>
</dbReference>
<evidence type="ECO:0000256" key="1">
    <source>
        <dbReference type="PROSITE-ProRule" id="PRU00175"/>
    </source>
</evidence>
<keyword evidence="1" id="KW-0862">Zinc</keyword>
<feature type="transmembrane region" description="Helical" evidence="2">
    <location>
        <begin position="41"/>
        <end position="64"/>
    </location>
</feature>
<organism evidence="4 5">
    <name type="scientific">Papaver nudicaule</name>
    <name type="common">Iceland poppy</name>
    <dbReference type="NCBI Taxonomy" id="74823"/>
    <lineage>
        <taxon>Eukaryota</taxon>
        <taxon>Viridiplantae</taxon>
        <taxon>Streptophyta</taxon>
        <taxon>Embryophyta</taxon>
        <taxon>Tracheophyta</taxon>
        <taxon>Spermatophyta</taxon>
        <taxon>Magnoliopsida</taxon>
        <taxon>Ranunculales</taxon>
        <taxon>Papaveraceae</taxon>
        <taxon>Papaveroideae</taxon>
        <taxon>Papaver</taxon>
    </lineage>
</organism>
<dbReference type="Pfam" id="PF13639">
    <property type="entry name" value="zf-RING_2"/>
    <property type="match status" value="1"/>
</dbReference>
<keyword evidence="2" id="KW-0472">Membrane</keyword>
<gene>
    <name evidence="4" type="ORF">MKW94_001890</name>
</gene>
<feature type="domain" description="RING-type" evidence="3">
    <location>
        <begin position="122"/>
        <end position="164"/>
    </location>
</feature>
<dbReference type="GO" id="GO:0008270">
    <property type="term" value="F:zinc ion binding"/>
    <property type="evidence" value="ECO:0007669"/>
    <property type="project" value="UniProtKB-KW"/>
</dbReference>
<dbReference type="Gene3D" id="3.30.40.10">
    <property type="entry name" value="Zinc/RING finger domain, C3HC4 (zinc finger)"/>
    <property type="match status" value="1"/>
</dbReference>
<comment type="caution">
    <text evidence="4">The sequence shown here is derived from an EMBL/GenBank/DDBJ whole genome shotgun (WGS) entry which is preliminary data.</text>
</comment>
<evidence type="ECO:0000256" key="2">
    <source>
        <dbReference type="SAM" id="Phobius"/>
    </source>
</evidence>
<accession>A0AA41S450</accession>
<dbReference type="InterPro" id="IPR045899">
    <property type="entry name" value="ATL71-like"/>
</dbReference>
<dbReference type="InterPro" id="IPR013083">
    <property type="entry name" value="Znf_RING/FYVE/PHD"/>
</dbReference>
<dbReference type="CDD" id="cd16454">
    <property type="entry name" value="RING-H2_PA-TM-RING"/>
    <property type="match status" value="1"/>
</dbReference>
<dbReference type="InterPro" id="IPR001841">
    <property type="entry name" value="Znf_RING"/>
</dbReference>
<keyword evidence="2" id="KW-1133">Transmembrane helix</keyword>
<dbReference type="SUPFAM" id="SSF57850">
    <property type="entry name" value="RING/U-box"/>
    <property type="match status" value="1"/>
</dbReference>
<evidence type="ECO:0000313" key="4">
    <source>
        <dbReference type="EMBL" id="MCL7028555.1"/>
    </source>
</evidence>
<dbReference type="SMART" id="SM00184">
    <property type="entry name" value="RING"/>
    <property type="match status" value="1"/>
</dbReference>
<evidence type="ECO:0000313" key="5">
    <source>
        <dbReference type="Proteomes" id="UP001177140"/>
    </source>
</evidence>
<dbReference type="AlphaFoldDB" id="A0AA41S450"/>
<keyword evidence="1" id="KW-0863">Zinc-finger</keyword>
<keyword evidence="2" id="KW-0812">Transmembrane</keyword>
<keyword evidence="1" id="KW-0479">Metal-binding</keyword>
<dbReference type="Proteomes" id="UP001177140">
    <property type="component" value="Unassembled WGS sequence"/>
</dbReference>
<protein>
    <recommendedName>
        <fullName evidence="3">RING-type domain-containing protein</fullName>
    </recommendedName>
</protein>
<reference evidence="4" key="1">
    <citation type="submission" date="2022-03" db="EMBL/GenBank/DDBJ databases">
        <title>A functionally conserved STORR gene fusion in Papaver species that diverged 16.8 million years ago.</title>
        <authorList>
            <person name="Catania T."/>
        </authorList>
    </citation>
    <scope>NUCLEOTIDE SEQUENCE</scope>
    <source>
        <strain evidence="4">S-191538</strain>
    </source>
</reference>
<evidence type="ECO:0000259" key="3">
    <source>
        <dbReference type="PROSITE" id="PS50089"/>
    </source>
</evidence>
<dbReference type="PANTHER" id="PTHR46719">
    <property type="entry name" value="TRANSCRIPTION FACTOR C2H2 FAMILY-RELATED"/>
    <property type="match status" value="1"/>
</dbReference>
<dbReference type="PROSITE" id="PS50089">
    <property type="entry name" value="ZF_RING_2"/>
    <property type="match status" value="1"/>
</dbReference>
<name>A0AA41S450_PAPNU</name>
<proteinExistence type="predicted"/>